<feature type="region of interest" description="Disordered" evidence="1">
    <location>
        <begin position="440"/>
        <end position="477"/>
    </location>
</feature>
<dbReference type="Proteomes" id="UP000504635">
    <property type="component" value="Unplaced"/>
</dbReference>
<feature type="compositionally biased region" description="Polar residues" evidence="1">
    <location>
        <begin position="83"/>
        <end position="92"/>
    </location>
</feature>
<organism evidence="2 3">
    <name type="scientific">Sitophilus oryzae</name>
    <name type="common">Rice weevil</name>
    <name type="synonym">Curculio oryzae</name>
    <dbReference type="NCBI Taxonomy" id="7048"/>
    <lineage>
        <taxon>Eukaryota</taxon>
        <taxon>Metazoa</taxon>
        <taxon>Ecdysozoa</taxon>
        <taxon>Arthropoda</taxon>
        <taxon>Hexapoda</taxon>
        <taxon>Insecta</taxon>
        <taxon>Pterygota</taxon>
        <taxon>Neoptera</taxon>
        <taxon>Endopterygota</taxon>
        <taxon>Coleoptera</taxon>
        <taxon>Polyphaga</taxon>
        <taxon>Cucujiformia</taxon>
        <taxon>Curculionidae</taxon>
        <taxon>Dryophthorinae</taxon>
        <taxon>Sitophilus</taxon>
    </lineage>
</organism>
<feature type="region of interest" description="Disordered" evidence="1">
    <location>
        <begin position="323"/>
        <end position="342"/>
    </location>
</feature>
<accession>A0A6J2Y0M1</accession>
<dbReference type="GeneID" id="115882557"/>
<feature type="compositionally biased region" description="Basic and acidic residues" evidence="1">
    <location>
        <begin position="849"/>
        <end position="861"/>
    </location>
</feature>
<name>A0A6J2Y0M1_SITOR</name>
<feature type="compositionally biased region" description="Low complexity" evidence="1">
    <location>
        <begin position="868"/>
        <end position="893"/>
    </location>
</feature>
<dbReference type="OrthoDB" id="5822793at2759"/>
<feature type="compositionally biased region" description="Polar residues" evidence="1">
    <location>
        <begin position="610"/>
        <end position="635"/>
    </location>
</feature>
<proteinExistence type="predicted"/>
<feature type="compositionally biased region" description="Low complexity" evidence="1">
    <location>
        <begin position="762"/>
        <end position="784"/>
    </location>
</feature>
<feature type="region of interest" description="Disordered" evidence="1">
    <location>
        <begin position="574"/>
        <end position="667"/>
    </location>
</feature>
<keyword evidence="2" id="KW-1185">Reference proteome</keyword>
<dbReference type="FunCoup" id="A0A6J2Y0M1">
    <property type="interactions" value="20"/>
</dbReference>
<evidence type="ECO:0000313" key="3">
    <source>
        <dbReference type="RefSeq" id="XP_030756580.1"/>
    </source>
</evidence>
<evidence type="ECO:0000256" key="1">
    <source>
        <dbReference type="SAM" id="MobiDB-lite"/>
    </source>
</evidence>
<sequence length="948" mass="105184">MEEQSETSPECGVVAVPESPKPTAFTIDFGDEKKVDVQRQKSLAEKFQQRHKRGKSMSKLDDCNLTPTTTMPKKHPLSGNLPRKSSFQSEGYFSSDEKIERSKSAKTSSKRSDLTLQLKNSAIDRMTQSFPNTTLPSLNSPDHCDIQNVSSPEFELISPFSPNVSEELVESIANTTLCSEEISQDYEVLSKTIDLDIDKKSDTVSETGTYTVEIDNYSEEQRARMSIDNDFKIEHVSVQKKTEDYILSLSNPTHFSDDNIAQPSSRLCPEEPTVDNKSLTDRIKFMTLPLKSPTGRSFPNKLLSPILSPTQNLSLVEKEMQAPNSPSHRHQRGQAKATDEGAVVSVTSSGAFRAKSEEQRRLERKLSLSKSEIHVEAYVDGKMYNERKLNNARTSSYRPNNLTANIVNVQSLEVAGCDAEGVVSASLVFGKMGGAIPVTSGLPPTPTGKASPTKIPSPLHSLSRPRSRNSFSAPTDDMDTEFILKPTQNYINTLQHKLSLDSDQDSDYEMKYGLQLNNTAHLLKQKNSHIRHNSLDDKSTINNKLEHFQNKNLQSIDQTYSNLLNQYKVVNKINNSPSDSPIRRSSSFSNRNQINQVKSSNLNGRPKETNLCNSPSLGKNGVQNSIQRSSSTASIKPSFGPNGRRIEHKKIDRTQFGDTESSSEEDFDKDLLQKRKDLGNISNTRCNRTFSLRRARLDSEGATTKLRCPNTPEMRRKSFQPEPAKPERAISVDRKSIKTNEVQSRYLLNISKRVTPPPATKAPPKTTSSNAASKTALKSATALSRNEGGRFSMRNLKPPTTNPLAKSSKKDGKNAKQGGGRSNSSLSSREVEFQNWKRRKSYDPMKAAAEGKKKEMQKKLNEMTGSYDSSGRPGLPSPDSSPSHSGSVHRSQSFHGTAALEQLISSDDEDEMTLSADEGLSPPTPSPCELSPTRASLRHALWDKIHNQ</sequence>
<gene>
    <name evidence="3" type="primary">LOC115882557</name>
</gene>
<dbReference type="RefSeq" id="XP_030756580.1">
    <property type="nucleotide sequence ID" value="XM_030900720.1"/>
</dbReference>
<reference evidence="3" key="1">
    <citation type="submission" date="2025-08" db="UniProtKB">
        <authorList>
            <consortium name="RefSeq"/>
        </authorList>
    </citation>
    <scope>IDENTIFICATION</scope>
    <source>
        <tissue evidence="3">Gonads</tissue>
    </source>
</reference>
<feature type="compositionally biased region" description="Basic and acidic residues" evidence="1">
    <location>
        <begin position="724"/>
        <end position="738"/>
    </location>
</feature>
<evidence type="ECO:0000313" key="2">
    <source>
        <dbReference type="Proteomes" id="UP000504635"/>
    </source>
</evidence>
<feature type="compositionally biased region" description="Low complexity" evidence="1">
    <location>
        <begin position="456"/>
        <end position="470"/>
    </location>
</feature>
<protein>
    <submittedName>
        <fullName evidence="3">Uncharacterized protein LOC115882557 isoform X1</fullName>
    </submittedName>
</protein>
<dbReference type="KEGG" id="soy:115882557"/>
<feature type="compositionally biased region" description="Low complexity" evidence="1">
    <location>
        <begin position="574"/>
        <end position="596"/>
    </location>
</feature>
<feature type="region of interest" description="Disordered" evidence="1">
    <location>
        <begin position="697"/>
        <end position="934"/>
    </location>
</feature>
<feature type="compositionally biased region" description="Basic and acidic residues" evidence="1">
    <location>
        <begin position="30"/>
        <end position="48"/>
    </location>
</feature>
<feature type="region of interest" description="Disordered" evidence="1">
    <location>
        <begin position="1"/>
        <end position="113"/>
    </location>
</feature>
<dbReference type="InParanoid" id="A0A6J2Y0M1"/>
<dbReference type="AlphaFoldDB" id="A0A6J2Y0M1"/>